<dbReference type="RefSeq" id="WP_147032309.1">
    <property type="nucleotide sequence ID" value="NZ_CP042436.1"/>
</dbReference>
<keyword evidence="2" id="KW-1185">Reference proteome</keyword>
<proteinExistence type="predicted"/>
<dbReference type="AlphaFoldDB" id="A0A5B8UYF1"/>
<dbReference type="EMBL" id="CP042436">
    <property type="protein sequence ID" value="QEC63735.1"/>
    <property type="molecule type" value="Genomic_DNA"/>
</dbReference>
<dbReference type="InterPro" id="IPR032676">
    <property type="entry name" value="YkuD_2"/>
</dbReference>
<accession>A0A5B8UYF1</accession>
<evidence type="ECO:0000313" key="2">
    <source>
        <dbReference type="Proteomes" id="UP000321479"/>
    </source>
</evidence>
<dbReference type="Pfam" id="PF13645">
    <property type="entry name" value="YkuD_2"/>
    <property type="match status" value="1"/>
</dbReference>
<protein>
    <submittedName>
        <fullName evidence="1">Murein L,D-transpeptidase catalytic domain family protein</fullName>
    </submittedName>
</protein>
<gene>
    <name evidence="1" type="ORF">FRZ54_14520</name>
</gene>
<organism evidence="1 2">
    <name type="scientific">Mucilaginibacter ginsenosidivorans</name>
    <dbReference type="NCBI Taxonomy" id="398053"/>
    <lineage>
        <taxon>Bacteria</taxon>
        <taxon>Pseudomonadati</taxon>
        <taxon>Bacteroidota</taxon>
        <taxon>Sphingobacteriia</taxon>
        <taxon>Sphingobacteriales</taxon>
        <taxon>Sphingobacteriaceae</taxon>
        <taxon>Mucilaginibacter</taxon>
    </lineage>
</organism>
<dbReference type="KEGG" id="mgin:FRZ54_14520"/>
<reference evidence="1 2" key="1">
    <citation type="journal article" date="2017" name="Curr. Microbiol.">
        <title>Mucilaginibacter ginsenosidivorans sp. nov., Isolated from Soil of Ginseng Field.</title>
        <authorList>
            <person name="Kim M.M."/>
            <person name="Siddiqi M.Z."/>
            <person name="Im W.T."/>
        </authorList>
    </citation>
    <scope>NUCLEOTIDE SEQUENCE [LARGE SCALE GENOMIC DNA]</scope>
    <source>
        <strain evidence="1 2">Gsoil 3017</strain>
    </source>
</reference>
<dbReference type="PANTHER" id="PTHR38477">
    <property type="entry name" value="HYPOTHETICAL EXPORTED PROTEIN"/>
    <property type="match status" value="1"/>
</dbReference>
<evidence type="ECO:0000313" key="1">
    <source>
        <dbReference type="EMBL" id="QEC63735.1"/>
    </source>
</evidence>
<dbReference type="PANTHER" id="PTHR38477:SF1">
    <property type="entry name" value="MUREIN L,D-TRANSPEPTIDASE CATALYTIC DOMAIN FAMILY PROTEIN"/>
    <property type="match status" value="1"/>
</dbReference>
<sequence>MKKRFSWVTCILLLLSITIISWKAESITKHRNKVHSVKFHKNRSARELFSQYVEDIYNTAQLHEAGLDYTVFQKAITGYFNLKASDEVPQTSTVLTIVDLAKPSTAKRMWIIDLLDKDILLHTWVAHGNGSGDDMAQYFSNENDSHASSLGFYITNGIYNGKHGQSLKLDGMDAGFNDNARSRGIVVHGAKYVSEGTINALGRLGRSEGCPAVSSKLIKKVIATIKGKTVLFINGNDNSYNSKYLDEMTAASYVYPGIDGSQAENASL</sequence>
<dbReference type="OrthoDB" id="9815195at2"/>
<dbReference type="Proteomes" id="UP000321479">
    <property type="component" value="Chromosome"/>
</dbReference>
<name>A0A5B8UYF1_9SPHI</name>